<evidence type="ECO:0000256" key="7">
    <source>
        <dbReference type="SAM" id="Phobius"/>
    </source>
</evidence>
<dbReference type="InterPro" id="IPR003838">
    <property type="entry name" value="ABC3_permease_C"/>
</dbReference>
<dbReference type="GeneID" id="90596962"/>
<evidence type="ECO:0000256" key="3">
    <source>
        <dbReference type="ARBA" id="ARBA00022692"/>
    </source>
</evidence>
<dbReference type="GO" id="GO:0022857">
    <property type="term" value="F:transmembrane transporter activity"/>
    <property type="evidence" value="ECO:0007669"/>
    <property type="project" value="TreeGrafter"/>
</dbReference>
<gene>
    <name evidence="11" type="ORF">JCM19275_1512</name>
    <name evidence="10" type="ORF">JCM19296_3472</name>
</gene>
<evidence type="ECO:0000256" key="4">
    <source>
        <dbReference type="ARBA" id="ARBA00022989"/>
    </source>
</evidence>
<evidence type="ECO:0000256" key="6">
    <source>
        <dbReference type="ARBA" id="ARBA00038076"/>
    </source>
</evidence>
<comment type="caution">
    <text evidence="10">The sequence shown here is derived from an EMBL/GenBank/DDBJ whole genome shotgun (WGS) entry which is preliminary data.</text>
</comment>
<dbReference type="InterPro" id="IPR050250">
    <property type="entry name" value="Macrolide_Exporter_MacB"/>
</dbReference>
<evidence type="ECO:0000256" key="1">
    <source>
        <dbReference type="ARBA" id="ARBA00004651"/>
    </source>
</evidence>
<dbReference type="InterPro" id="IPR025857">
    <property type="entry name" value="MacB_PCD"/>
</dbReference>
<comment type="similarity">
    <text evidence="6">Belongs to the ABC-4 integral membrane protein family.</text>
</comment>
<organism evidence="10 12">
    <name type="scientific">Nonlabens ulvanivorans</name>
    <name type="common">Persicivirga ulvanivorans</name>
    <dbReference type="NCBI Taxonomy" id="906888"/>
    <lineage>
        <taxon>Bacteria</taxon>
        <taxon>Pseudomonadati</taxon>
        <taxon>Bacteroidota</taxon>
        <taxon>Flavobacteriia</taxon>
        <taxon>Flavobacteriales</taxon>
        <taxon>Flavobacteriaceae</taxon>
        <taxon>Nonlabens</taxon>
    </lineage>
</organism>
<keyword evidence="2" id="KW-1003">Cell membrane</keyword>
<dbReference type="Proteomes" id="UP000028980">
    <property type="component" value="Unassembled WGS sequence"/>
</dbReference>
<feature type="domain" description="ABC3 transporter permease C-terminal" evidence="8">
    <location>
        <begin position="292"/>
        <end position="406"/>
    </location>
</feature>
<evidence type="ECO:0000313" key="10">
    <source>
        <dbReference type="EMBL" id="GAK77863.1"/>
    </source>
</evidence>
<feature type="transmembrane region" description="Helical" evidence="7">
    <location>
        <begin position="336"/>
        <end position="364"/>
    </location>
</feature>
<comment type="subcellular location">
    <subcellularLocation>
        <location evidence="1">Cell membrane</location>
        <topology evidence="1">Multi-pass membrane protein</topology>
    </subcellularLocation>
</comment>
<dbReference type="Pfam" id="PF02687">
    <property type="entry name" value="FtsX"/>
    <property type="match status" value="1"/>
</dbReference>
<keyword evidence="4 7" id="KW-1133">Transmembrane helix</keyword>
<proteinExistence type="inferred from homology"/>
<accession>A0A081DG17</accession>
<dbReference type="PANTHER" id="PTHR30572">
    <property type="entry name" value="MEMBRANE COMPONENT OF TRANSPORTER-RELATED"/>
    <property type="match status" value="1"/>
</dbReference>
<dbReference type="Proteomes" id="UP000029647">
    <property type="component" value="Unassembled WGS sequence"/>
</dbReference>
<evidence type="ECO:0000256" key="2">
    <source>
        <dbReference type="ARBA" id="ARBA00022475"/>
    </source>
</evidence>
<feature type="transmembrane region" description="Helical" evidence="7">
    <location>
        <begin position="20"/>
        <end position="41"/>
    </location>
</feature>
<feature type="transmembrane region" description="Helical" evidence="7">
    <location>
        <begin position="376"/>
        <end position="399"/>
    </location>
</feature>
<dbReference type="EMBL" id="BBNT01000006">
    <property type="protein sequence ID" value="GAL75629.1"/>
    <property type="molecule type" value="Genomic_DNA"/>
</dbReference>
<evidence type="ECO:0000313" key="13">
    <source>
        <dbReference type="Proteomes" id="UP000029647"/>
    </source>
</evidence>
<dbReference type="Pfam" id="PF12704">
    <property type="entry name" value="MacB_PCD"/>
    <property type="match status" value="1"/>
</dbReference>
<keyword evidence="3 7" id="KW-0812">Transmembrane</keyword>
<evidence type="ECO:0000313" key="11">
    <source>
        <dbReference type="EMBL" id="GAL75629.1"/>
    </source>
</evidence>
<evidence type="ECO:0000313" key="12">
    <source>
        <dbReference type="Proteomes" id="UP000028980"/>
    </source>
</evidence>
<evidence type="ECO:0000256" key="5">
    <source>
        <dbReference type="ARBA" id="ARBA00023136"/>
    </source>
</evidence>
<feature type="domain" description="MacB-like periplasmic core" evidence="9">
    <location>
        <begin position="23"/>
        <end position="249"/>
    </location>
</feature>
<dbReference type="EMBL" id="BBLG01000013">
    <property type="protein sequence ID" value="GAK77863.1"/>
    <property type="molecule type" value="Genomic_DNA"/>
</dbReference>
<evidence type="ECO:0000259" key="8">
    <source>
        <dbReference type="Pfam" id="PF02687"/>
    </source>
</evidence>
<dbReference type="GO" id="GO:0005886">
    <property type="term" value="C:plasma membrane"/>
    <property type="evidence" value="ECO:0007669"/>
    <property type="project" value="UniProtKB-SubCell"/>
</dbReference>
<name>A0A081DG17_NONUL</name>
<sequence>MAGLLRQNINIAQQSIKGQFLRTALTVIIIAIGITALVGILSSVRALESTIGGGFSGIGANTFSMQRYPFTMQRRGGGERVKVNPIISYREVKDFENQWDYPFSQVGVSFQATSQAEVKSEDRKTKPKVIISGVNANYVENAGLTINEGRGFSSFDIKNNARVCVIGSDMEDELFQGLNPIGQVLSIRGNKFTVVGLLEEKGSTFGNNIDLRVLIPIDVARSIYTSPNINYDLSVKVKDDQFMEGAKDRAVVLFRNIRGLAPVEENNFGVIQSDQLLGAANEIKVALYAAGFIISIITIFGSSIALMNIMLVSVTERTREIGVRKALGAKRSTISWQFFIETMLISQYGSILGILFGILIGYAVSNYLEVEFMMPWTPVIWATIISIIIAIFSGVIPAIKAARLDPIEALRHE</sequence>
<dbReference type="AlphaFoldDB" id="A0A081DG17"/>
<dbReference type="PANTHER" id="PTHR30572:SF4">
    <property type="entry name" value="ABC TRANSPORTER PERMEASE YTRF"/>
    <property type="match status" value="1"/>
</dbReference>
<keyword evidence="5 7" id="KW-0472">Membrane</keyword>
<evidence type="ECO:0000259" key="9">
    <source>
        <dbReference type="Pfam" id="PF12704"/>
    </source>
</evidence>
<reference evidence="12 13" key="1">
    <citation type="journal article" date="2014" name="Genome Announc.">
        <title>Draft Genome Sequences of Marine Flavobacterium Nonlabens Strains NR17, NR24, NR27, NR32, NR33, and Ara13.</title>
        <authorList>
            <person name="Nakanishi M."/>
            <person name="Meirelles P."/>
            <person name="Suzuki R."/>
            <person name="Takatani N."/>
            <person name="Mino S."/>
            <person name="Suda W."/>
            <person name="Oshima K."/>
            <person name="Hattori M."/>
            <person name="Ohkuma M."/>
            <person name="Hosokawa M."/>
            <person name="Miyashita K."/>
            <person name="Thompson F.L."/>
            <person name="Niwa A."/>
            <person name="Sawabe T."/>
            <person name="Sawabe T."/>
        </authorList>
    </citation>
    <scope>NUCLEOTIDE SEQUENCE [LARGE SCALE GENOMIC DNA]</scope>
    <source>
        <strain evidence="11">JCM 19275</strain>
        <strain evidence="10">JCM 19296</strain>
        <strain evidence="13">JCM19275</strain>
        <strain evidence="12">JCM19296</strain>
    </source>
</reference>
<protein>
    <submittedName>
        <fullName evidence="10">ABC transporter efflux protein</fullName>
    </submittedName>
</protein>
<feature type="transmembrane region" description="Helical" evidence="7">
    <location>
        <begin position="285"/>
        <end position="315"/>
    </location>
</feature>
<dbReference type="RefSeq" id="WP_042272409.1">
    <property type="nucleotide sequence ID" value="NZ_CP136694.1"/>
</dbReference>